<protein>
    <submittedName>
        <fullName evidence="8">Site-specific integrase</fullName>
    </submittedName>
</protein>
<dbReference type="Gene3D" id="1.10.443.10">
    <property type="entry name" value="Intergrase catalytic core"/>
    <property type="match status" value="1"/>
</dbReference>
<keyword evidence="2" id="KW-0229">DNA integration</keyword>
<name>A0ABN1E2L7_9ACTN</name>
<dbReference type="EMBL" id="BAAAHD010000019">
    <property type="protein sequence ID" value="GAA0557845.1"/>
    <property type="molecule type" value="Genomic_DNA"/>
</dbReference>
<dbReference type="Pfam" id="PF00589">
    <property type="entry name" value="Phage_integrase"/>
    <property type="match status" value="1"/>
</dbReference>
<dbReference type="PROSITE" id="PS51900">
    <property type="entry name" value="CB"/>
    <property type="match status" value="1"/>
</dbReference>
<dbReference type="InterPro" id="IPR013762">
    <property type="entry name" value="Integrase-like_cat_sf"/>
</dbReference>
<organism evidence="8 9">
    <name type="scientific">Actinomadura livida</name>
    <dbReference type="NCBI Taxonomy" id="79909"/>
    <lineage>
        <taxon>Bacteria</taxon>
        <taxon>Bacillati</taxon>
        <taxon>Actinomycetota</taxon>
        <taxon>Actinomycetes</taxon>
        <taxon>Streptosporangiales</taxon>
        <taxon>Thermomonosporaceae</taxon>
        <taxon>Actinomadura</taxon>
    </lineage>
</organism>
<dbReference type="CDD" id="cd01189">
    <property type="entry name" value="INT_ICEBs1_C_like"/>
    <property type="match status" value="1"/>
</dbReference>
<evidence type="ECO:0000313" key="8">
    <source>
        <dbReference type="EMBL" id="GAA0557845.1"/>
    </source>
</evidence>
<dbReference type="SUPFAM" id="SSF56349">
    <property type="entry name" value="DNA breaking-rejoining enzymes"/>
    <property type="match status" value="1"/>
</dbReference>
<sequence length="386" mass="42580">MANRRGKRRFGSVRQLPSGRFQVRYQGPDGKMRSAGTTYASRREAERQLSLLEAKLVAGDWTDPQRAKVKLSEYAAKWITERPELRARTVEIYTGLLRRHITPYLGNVSLGKIDTPTVREWRASLISAGVGASEVAKAYRLLRAVLMTATDDMIIVRNPCRIKGAGEEKPDERPVLTVAQVFQLAEMVPEHLRALILLATFASLRWGEVAALRRMDLALNAMTVTVRQAQVELDSGELIIGPPKSQAGLRTVALPQAIIPDLRRHLGNFTDPEDDALIFTGKRGGVLRRPNFRRATKWGETVAKLGVPNLHFHDLRHTGNTFAAESGATLRDLMERMGHDSVRAALIYQHRTAGGNRAIAQAMDGMINNANPDDDDGAAGTLALVG</sequence>
<evidence type="ECO:0000256" key="5">
    <source>
        <dbReference type="PROSITE-ProRule" id="PRU01248"/>
    </source>
</evidence>
<feature type="domain" description="Tyr recombinase" evidence="6">
    <location>
        <begin position="171"/>
        <end position="361"/>
    </location>
</feature>
<evidence type="ECO:0000256" key="2">
    <source>
        <dbReference type="ARBA" id="ARBA00022908"/>
    </source>
</evidence>
<proteinExistence type="inferred from homology"/>
<dbReference type="InterPro" id="IPR050090">
    <property type="entry name" value="Tyrosine_recombinase_XerCD"/>
</dbReference>
<keyword evidence="3 5" id="KW-0238">DNA-binding</keyword>
<keyword evidence="9" id="KW-1185">Reference proteome</keyword>
<dbReference type="Proteomes" id="UP001501427">
    <property type="component" value="Unassembled WGS sequence"/>
</dbReference>
<dbReference type="Gene3D" id="1.10.150.130">
    <property type="match status" value="1"/>
</dbReference>
<keyword evidence="4" id="KW-0233">DNA recombination</keyword>
<dbReference type="InterPro" id="IPR002104">
    <property type="entry name" value="Integrase_catalytic"/>
</dbReference>
<dbReference type="PROSITE" id="PS51898">
    <property type="entry name" value="TYR_RECOMBINASE"/>
    <property type="match status" value="1"/>
</dbReference>
<dbReference type="InterPro" id="IPR010998">
    <property type="entry name" value="Integrase_recombinase_N"/>
</dbReference>
<comment type="similarity">
    <text evidence="1">Belongs to the 'phage' integrase family.</text>
</comment>
<comment type="caution">
    <text evidence="8">The sequence shown here is derived from an EMBL/GenBank/DDBJ whole genome shotgun (WGS) entry which is preliminary data.</text>
</comment>
<evidence type="ECO:0000256" key="1">
    <source>
        <dbReference type="ARBA" id="ARBA00008857"/>
    </source>
</evidence>
<evidence type="ECO:0000313" key="9">
    <source>
        <dbReference type="Proteomes" id="UP001501427"/>
    </source>
</evidence>
<gene>
    <name evidence="8" type="ORF">GCM10009546_19880</name>
</gene>
<evidence type="ECO:0000256" key="4">
    <source>
        <dbReference type="ARBA" id="ARBA00023172"/>
    </source>
</evidence>
<evidence type="ECO:0000259" key="7">
    <source>
        <dbReference type="PROSITE" id="PS51900"/>
    </source>
</evidence>
<feature type="domain" description="Core-binding (CB)" evidence="7">
    <location>
        <begin position="69"/>
        <end position="150"/>
    </location>
</feature>
<reference evidence="8 9" key="1">
    <citation type="journal article" date="2019" name="Int. J. Syst. Evol. Microbiol.">
        <title>The Global Catalogue of Microorganisms (GCM) 10K type strain sequencing project: providing services to taxonomists for standard genome sequencing and annotation.</title>
        <authorList>
            <consortium name="The Broad Institute Genomics Platform"/>
            <consortium name="The Broad Institute Genome Sequencing Center for Infectious Disease"/>
            <person name="Wu L."/>
            <person name="Ma J."/>
        </authorList>
    </citation>
    <scope>NUCLEOTIDE SEQUENCE [LARGE SCALE GENOMIC DNA]</scope>
    <source>
        <strain evidence="8 9">JCM 10667</strain>
    </source>
</reference>
<dbReference type="PANTHER" id="PTHR30349">
    <property type="entry name" value="PHAGE INTEGRASE-RELATED"/>
    <property type="match status" value="1"/>
</dbReference>
<dbReference type="Pfam" id="PF26003">
    <property type="entry name" value="Integrase_N_phage"/>
    <property type="match status" value="1"/>
</dbReference>
<dbReference type="InterPro" id="IPR011010">
    <property type="entry name" value="DNA_brk_join_enz"/>
</dbReference>
<evidence type="ECO:0000256" key="3">
    <source>
        <dbReference type="ARBA" id="ARBA00023125"/>
    </source>
</evidence>
<evidence type="ECO:0000259" key="6">
    <source>
        <dbReference type="PROSITE" id="PS51898"/>
    </source>
</evidence>
<dbReference type="InterPro" id="IPR058717">
    <property type="entry name" value="Phage_L5_Integrase_N"/>
</dbReference>
<dbReference type="InterPro" id="IPR004107">
    <property type="entry name" value="Integrase_SAM-like_N"/>
</dbReference>
<dbReference type="Pfam" id="PF14659">
    <property type="entry name" value="Phage_int_SAM_3"/>
    <property type="match status" value="1"/>
</dbReference>
<dbReference type="InterPro" id="IPR044068">
    <property type="entry name" value="CB"/>
</dbReference>
<dbReference type="PANTHER" id="PTHR30349:SF64">
    <property type="entry name" value="PROPHAGE INTEGRASE INTD-RELATED"/>
    <property type="match status" value="1"/>
</dbReference>
<accession>A0ABN1E2L7</accession>